<keyword evidence="3" id="KW-1003">Cell membrane</keyword>
<dbReference type="InterPro" id="IPR000515">
    <property type="entry name" value="MetI-like"/>
</dbReference>
<evidence type="ECO:0000256" key="1">
    <source>
        <dbReference type="ARBA" id="ARBA00004651"/>
    </source>
</evidence>
<reference evidence="9 10" key="1">
    <citation type="submission" date="2024-06" db="EMBL/GenBank/DDBJ databases">
        <title>The Natural Products Discovery Center: Release of the First 8490 Sequenced Strains for Exploring Actinobacteria Biosynthetic Diversity.</title>
        <authorList>
            <person name="Kalkreuter E."/>
            <person name="Kautsar S.A."/>
            <person name="Yang D."/>
            <person name="Bader C.D."/>
            <person name="Teijaro C.N."/>
            <person name="Fluegel L."/>
            <person name="Davis C.M."/>
            <person name="Simpson J.R."/>
            <person name="Lauterbach L."/>
            <person name="Steele A.D."/>
            <person name="Gui C."/>
            <person name="Meng S."/>
            <person name="Li G."/>
            <person name="Viehrig K."/>
            <person name="Ye F."/>
            <person name="Su P."/>
            <person name="Kiefer A.F."/>
            <person name="Nichols A."/>
            <person name="Cepeda A.J."/>
            <person name="Yan W."/>
            <person name="Fan B."/>
            <person name="Jiang Y."/>
            <person name="Adhikari A."/>
            <person name="Zheng C.-J."/>
            <person name="Schuster L."/>
            <person name="Cowan T.M."/>
            <person name="Smanski M.J."/>
            <person name="Chevrette M.G."/>
            <person name="De Carvalho L.P.S."/>
            <person name="Shen B."/>
        </authorList>
    </citation>
    <scope>NUCLEOTIDE SEQUENCE [LARGE SCALE GENOMIC DNA]</scope>
    <source>
        <strain evidence="9 10">NPDC048946</strain>
    </source>
</reference>
<accession>A0ABV3DGF1</accession>
<evidence type="ECO:0000256" key="6">
    <source>
        <dbReference type="ARBA" id="ARBA00023136"/>
    </source>
</evidence>
<evidence type="ECO:0000313" key="10">
    <source>
        <dbReference type="Proteomes" id="UP001551482"/>
    </source>
</evidence>
<dbReference type="Proteomes" id="UP001551482">
    <property type="component" value="Unassembled WGS sequence"/>
</dbReference>
<evidence type="ECO:0000256" key="2">
    <source>
        <dbReference type="ARBA" id="ARBA00022448"/>
    </source>
</evidence>
<gene>
    <name evidence="9" type="ORF">AB0C36_15010</name>
</gene>
<comment type="similarity">
    <text evidence="7">Belongs to the binding-protein-dependent transport system permease family.</text>
</comment>
<proteinExistence type="inferred from homology"/>
<protein>
    <submittedName>
        <fullName evidence="9">Carbohydrate ABC transporter permease</fullName>
    </submittedName>
</protein>
<dbReference type="EMBL" id="JBEZFP010000032">
    <property type="protein sequence ID" value="MEU8134813.1"/>
    <property type="molecule type" value="Genomic_DNA"/>
</dbReference>
<feature type="transmembrane region" description="Helical" evidence="7">
    <location>
        <begin position="122"/>
        <end position="146"/>
    </location>
</feature>
<dbReference type="RefSeq" id="WP_358353778.1">
    <property type="nucleotide sequence ID" value="NZ_JBEZFP010000032.1"/>
</dbReference>
<dbReference type="PANTHER" id="PTHR43744:SF12">
    <property type="entry name" value="ABC TRANSPORTER PERMEASE PROTEIN MG189-RELATED"/>
    <property type="match status" value="1"/>
</dbReference>
<dbReference type="Pfam" id="PF00528">
    <property type="entry name" value="BPD_transp_1"/>
    <property type="match status" value="1"/>
</dbReference>
<keyword evidence="10" id="KW-1185">Reference proteome</keyword>
<evidence type="ECO:0000256" key="3">
    <source>
        <dbReference type="ARBA" id="ARBA00022475"/>
    </source>
</evidence>
<keyword evidence="6 7" id="KW-0472">Membrane</keyword>
<evidence type="ECO:0000256" key="5">
    <source>
        <dbReference type="ARBA" id="ARBA00022989"/>
    </source>
</evidence>
<dbReference type="PANTHER" id="PTHR43744">
    <property type="entry name" value="ABC TRANSPORTER PERMEASE PROTEIN MG189-RELATED-RELATED"/>
    <property type="match status" value="1"/>
</dbReference>
<organism evidence="9 10">
    <name type="scientific">Streptodolium elevatio</name>
    <dbReference type="NCBI Taxonomy" id="3157996"/>
    <lineage>
        <taxon>Bacteria</taxon>
        <taxon>Bacillati</taxon>
        <taxon>Actinomycetota</taxon>
        <taxon>Actinomycetes</taxon>
        <taxon>Kitasatosporales</taxon>
        <taxon>Streptomycetaceae</taxon>
        <taxon>Streptodolium</taxon>
    </lineage>
</organism>
<dbReference type="PROSITE" id="PS50928">
    <property type="entry name" value="ABC_TM1"/>
    <property type="match status" value="1"/>
</dbReference>
<feature type="transmembrane region" description="Helical" evidence="7">
    <location>
        <begin position="153"/>
        <end position="175"/>
    </location>
</feature>
<keyword evidence="4 7" id="KW-0812">Transmembrane</keyword>
<evidence type="ECO:0000256" key="4">
    <source>
        <dbReference type="ARBA" id="ARBA00022692"/>
    </source>
</evidence>
<keyword evidence="5 7" id="KW-1133">Transmembrane helix</keyword>
<comment type="caution">
    <text evidence="9">The sequence shown here is derived from an EMBL/GenBank/DDBJ whole genome shotgun (WGS) entry which is preliminary data.</text>
</comment>
<evidence type="ECO:0000256" key="7">
    <source>
        <dbReference type="RuleBase" id="RU363032"/>
    </source>
</evidence>
<sequence>MTTTAYFVEVAPPPRVGPDPGSTPARPRTATVAAKARLRRVPKDLADLPVGSRSRTRTALGHVVLGALSVVCVFPVYWMYIVAFREPGTALGQSLLPWPVSLENVRHVWDAIPMGRMLANTFLVALLSAVGQTLIALLAAYAFAAWRFFGQRVLFLLFVGTWLVPFQVTMIPNYVTLSKLGLLNTLSGIVVPTLCSAMAVLMLRQHLAAFPKELLDASRMDGRTSWGTLWRVVVPNMRPALASLFILLFISAWNEYFWPAMVLQRSDSVVQVGIRGFMGAEGNNWGALMAASGLACLPILLLYVVLQRHVIDAFVRSGLK</sequence>
<dbReference type="CDD" id="cd06261">
    <property type="entry name" value="TM_PBP2"/>
    <property type="match status" value="1"/>
</dbReference>
<name>A0ABV3DGF1_9ACTN</name>
<feature type="transmembrane region" description="Helical" evidence="7">
    <location>
        <begin position="59"/>
        <end position="81"/>
    </location>
</feature>
<evidence type="ECO:0000313" key="9">
    <source>
        <dbReference type="EMBL" id="MEU8134813.1"/>
    </source>
</evidence>
<dbReference type="Gene3D" id="1.10.3720.10">
    <property type="entry name" value="MetI-like"/>
    <property type="match status" value="1"/>
</dbReference>
<comment type="subcellular location">
    <subcellularLocation>
        <location evidence="1 7">Cell membrane</location>
        <topology evidence="1 7">Multi-pass membrane protein</topology>
    </subcellularLocation>
</comment>
<dbReference type="InterPro" id="IPR035906">
    <property type="entry name" value="MetI-like_sf"/>
</dbReference>
<feature type="transmembrane region" description="Helical" evidence="7">
    <location>
        <begin position="181"/>
        <end position="203"/>
    </location>
</feature>
<evidence type="ECO:0000259" key="8">
    <source>
        <dbReference type="PROSITE" id="PS50928"/>
    </source>
</evidence>
<feature type="transmembrane region" description="Helical" evidence="7">
    <location>
        <begin position="240"/>
        <end position="258"/>
    </location>
</feature>
<feature type="domain" description="ABC transmembrane type-1" evidence="8">
    <location>
        <begin position="118"/>
        <end position="306"/>
    </location>
</feature>
<feature type="transmembrane region" description="Helical" evidence="7">
    <location>
        <begin position="285"/>
        <end position="306"/>
    </location>
</feature>
<keyword evidence="2 7" id="KW-0813">Transport</keyword>
<dbReference type="SUPFAM" id="SSF161098">
    <property type="entry name" value="MetI-like"/>
    <property type="match status" value="1"/>
</dbReference>